<keyword evidence="2 5" id="KW-0479">Metal-binding</keyword>
<dbReference type="InterPro" id="IPR002328">
    <property type="entry name" value="ADH_Zn_CS"/>
</dbReference>
<evidence type="ECO:0000256" key="3">
    <source>
        <dbReference type="ARBA" id="ARBA00022833"/>
    </source>
</evidence>
<comment type="similarity">
    <text evidence="5">Belongs to the zinc-containing alcohol dehydrogenase family.</text>
</comment>
<dbReference type="CDD" id="cd05283">
    <property type="entry name" value="CAD1"/>
    <property type="match status" value="1"/>
</dbReference>
<evidence type="ECO:0000256" key="4">
    <source>
        <dbReference type="ARBA" id="ARBA00023002"/>
    </source>
</evidence>
<evidence type="ECO:0000313" key="9">
    <source>
        <dbReference type="Proteomes" id="UP000283850"/>
    </source>
</evidence>
<dbReference type="Gene3D" id="3.40.50.720">
    <property type="entry name" value="NAD(P)-binding Rossmann-like Domain"/>
    <property type="match status" value="1"/>
</dbReference>
<dbReference type="SUPFAM" id="SSF50129">
    <property type="entry name" value="GroES-like"/>
    <property type="match status" value="1"/>
</dbReference>
<dbReference type="InterPro" id="IPR036291">
    <property type="entry name" value="NAD(P)-bd_dom_sf"/>
</dbReference>
<dbReference type="AlphaFoldDB" id="A0A412YIZ8"/>
<evidence type="ECO:0000256" key="2">
    <source>
        <dbReference type="ARBA" id="ARBA00022723"/>
    </source>
</evidence>
<evidence type="ECO:0000259" key="7">
    <source>
        <dbReference type="SMART" id="SM00829"/>
    </source>
</evidence>
<dbReference type="InterPro" id="IPR013149">
    <property type="entry name" value="ADH-like_C"/>
</dbReference>
<feature type="signal peptide" evidence="6">
    <location>
        <begin position="1"/>
        <end position="21"/>
    </location>
</feature>
<dbReference type="FunFam" id="3.40.50.720:FF:000473">
    <property type="entry name" value="NADP-dependent alcohol dehydrogenase"/>
    <property type="match status" value="1"/>
</dbReference>
<protein>
    <submittedName>
        <fullName evidence="8">NAD(P)-dependent alcohol dehydrogenase</fullName>
    </submittedName>
</protein>
<evidence type="ECO:0000313" key="8">
    <source>
        <dbReference type="EMBL" id="RGV57418.1"/>
    </source>
</evidence>
<dbReference type="RefSeq" id="WP_118421016.1">
    <property type="nucleotide sequence ID" value="NZ_QRZF01000002.1"/>
</dbReference>
<comment type="cofactor">
    <cofactor evidence="1 5">
        <name>Zn(2+)</name>
        <dbReference type="ChEBI" id="CHEBI:29105"/>
    </cofactor>
</comment>
<dbReference type="GO" id="GO:0016616">
    <property type="term" value="F:oxidoreductase activity, acting on the CH-OH group of donors, NAD or NADP as acceptor"/>
    <property type="evidence" value="ECO:0007669"/>
    <property type="project" value="InterPro"/>
</dbReference>
<dbReference type="PANTHER" id="PTHR42683">
    <property type="entry name" value="ALDEHYDE REDUCTASE"/>
    <property type="match status" value="1"/>
</dbReference>
<dbReference type="InterPro" id="IPR013154">
    <property type="entry name" value="ADH-like_N"/>
</dbReference>
<dbReference type="InterPro" id="IPR011032">
    <property type="entry name" value="GroES-like_sf"/>
</dbReference>
<keyword evidence="6" id="KW-0732">Signal</keyword>
<gene>
    <name evidence="8" type="ORF">DWW10_04305</name>
</gene>
<comment type="caution">
    <text evidence="8">The sequence shown here is derived from an EMBL/GenBank/DDBJ whole genome shotgun (WGS) entry which is preliminary data.</text>
</comment>
<evidence type="ECO:0000256" key="1">
    <source>
        <dbReference type="ARBA" id="ARBA00001947"/>
    </source>
</evidence>
<dbReference type="PROSITE" id="PS00059">
    <property type="entry name" value="ADH_ZINC"/>
    <property type="match status" value="1"/>
</dbReference>
<dbReference type="SUPFAM" id="SSF51735">
    <property type="entry name" value="NAD(P)-binding Rossmann-fold domains"/>
    <property type="match status" value="1"/>
</dbReference>
<reference evidence="8 9" key="1">
    <citation type="submission" date="2018-08" db="EMBL/GenBank/DDBJ databases">
        <title>A genome reference for cultivated species of the human gut microbiota.</title>
        <authorList>
            <person name="Zou Y."/>
            <person name="Xue W."/>
            <person name="Luo G."/>
        </authorList>
    </citation>
    <scope>NUCLEOTIDE SEQUENCE [LARGE SCALE GENOMIC DNA]</scope>
    <source>
        <strain evidence="8 9">AF14-32</strain>
    </source>
</reference>
<dbReference type="GO" id="GO:0008270">
    <property type="term" value="F:zinc ion binding"/>
    <property type="evidence" value="ECO:0007669"/>
    <property type="project" value="InterPro"/>
</dbReference>
<dbReference type="Proteomes" id="UP000283850">
    <property type="component" value="Unassembled WGS sequence"/>
</dbReference>
<dbReference type="EMBL" id="QRZF01000002">
    <property type="protein sequence ID" value="RGV57418.1"/>
    <property type="molecule type" value="Genomic_DNA"/>
</dbReference>
<keyword evidence="4" id="KW-0560">Oxidoreductase</keyword>
<proteinExistence type="inferred from homology"/>
<dbReference type="Pfam" id="PF00107">
    <property type="entry name" value="ADH_zinc_N"/>
    <property type="match status" value="1"/>
</dbReference>
<evidence type="ECO:0000256" key="5">
    <source>
        <dbReference type="RuleBase" id="RU361277"/>
    </source>
</evidence>
<evidence type="ECO:0000256" key="6">
    <source>
        <dbReference type="SAM" id="SignalP"/>
    </source>
</evidence>
<sequence>MNTRRNLLLVAGLLLAITSRAQQSDRILAKGFAFHAEDGHFHDYAFSRHPIGDNDVQIKIMYAGICHSDLHTADDIKTLGSEPCVLGHEMAGEVIAVGKNVTKFKVGDYAGVGCMVNSCGHCTFCDMDKEQFCENATTFTYNCPDTYHDGELSQGGYSDNIVVSERFAISIPKNADMKRVAPLLCAGVTTWSPIKLSNVQRGDHTAVVGFGGLGHMAVQYLNDLGADVTVFDITDDKRTDALRMGAKRYVNVNKPDEMKGLSNTFDFIISTVPVDYQPIEYIRMLKYGKGEMAIVGLPTNTTVKTVDLILSGAAQRKVYGSLIGGIKETQEMLDYSVAHDIYPEVEIIPADATAIDEAYRNVLDGKVKFRYVIDMSTMKK</sequence>
<organism evidence="8 9">
    <name type="scientific">Bacteroides intestinalis</name>
    <dbReference type="NCBI Taxonomy" id="329854"/>
    <lineage>
        <taxon>Bacteria</taxon>
        <taxon>Pseudomonadati</taxon>
        <taxon>Bacteroidota</taxon>
        <taxon>Bacteroidia</taxon>
        <taxon>Bacteroidales</taxon>
        <taxon>Bacteroidaceae</taxon>
        <taxon>Bacteroides</taxon>
    </lineage>
</organism>
<dbReference type="Gene3D" id="3.90.180.10">
    <property type="entry name" value="Medium-chain alcohol dehydrogenases, catalytic domain"/>
    <property type="match status" value="1"/>
</dbReference>
<dbReference type="InterPro" id="IPR047109">
    <property type="entry name" value="CAD-like"/>
</dbReference>
<feature type="domain" description="Enoyl reductase (ER)" evidence="7">
    <location>
        <begin position="39"/>
        <end position="373"/>
    </location>
</feature>
<dbReference type="InterPro" id="IPR020843">
    <property type="entry name" value="ER"/>
</dbReference>
<dbReference type="SMART" id="SM00829">
    <property type="entry name" value="PKS_ER"/>
    <property type="match status" value="1"/>
</dbReference>
<name>A0A412YIZ8_9BACE</name>
<dbReference type="Pfam" id="PF08240">
    <property type="entry name" value="ADH_N"/>
    <property type="match status" value="1"/>
</dbReference>
<keyword evidence="3 5" id="KW-0862">Zinc</keyword>
<feature type="chain" id="PRO_5019230310" evidence="6">
    <location>
        <begin position="22"/>
        <end position="380"/>
    </location>
</feature>
<accession>A0A412YIZ8</accession>